<dbReference type="AlphaFoldDB" id="A0A7X4YQM9"/>
<keyword evidence="4" id="KW-1185">Reference proteome</keyword>
<dbReference type="Gene3D" id="3.40.50.1820">
    <property type="entry name" value="alpha/beta hydrolase"/>
    <property type="match status" value="1"/>
</dbReference>
<feature type="transmembrane region" description="Helical" evidence="1">
    <location>
        <begin position="14"/>
        <end position="34"/>
    </location>
</feature>
<proteinExistence type="predicted"/>
<dbReference type="Proteomes" id="UP000558113">
    <property type="component" value="Unassembled WGS sequence"/>
</dbReference>
<sequence>MGIGKKKKRTWKRIGTTIGALIGIVIVAVAGSYIHHKVKLNQEARLFQPLGRMVAVDGHQMSVYTEGSGPATLVFLAGGGTVSPILDFRSLYSRLSDAYRVAVVERVGYGFSEAADVPRDLDTVLEETRGALRAAGEKGPYILFPHSMSGLEALYWAQKYPEEVSGIVGLDPAVPGAYADAKIPNKLLLELFSFGAKTGITRFIPALVQGEPAHEAGTLTAHDKEIYKAVYYRRTETRPMITEIESVKDNARQVNERPLPQVPMLFFTSNGKGTGIDTADWQHYQIEFLTHVNDSEQVVLDCGHYVQDFKYEQIARESKAFIEHLMAGSDASESDEV</sequence>
<evidence type="ECO:0000256" key="1">
    <source>
        <dbReference type="SAM" id="Phobius"/>
    </source>
</evidence>
<comment type="caution">
    <text evidence="3">The sequence shown here is derived from an EMBL/GenBank/DDBJ whole genome shotgun (WGS) entry which is preliminary data.</text>
</comment>
<dbReference type="GO" id="GO:0016787">
    <property type="term" value="F:hydrolase activity"/>
    <property type="evidence" value="ECO:0007669"/>
    <property type="project" value="UniProtKB-KW"/>
</dbReference>
<dbReference type="OrthoDB" id="59888at2"/>
<evidence type="ECO:0000313" key="4">
    <source>
        <dbReference type="Proteomes" id="UP000558113"/>
    </source>
</evidence>
<keyword evidence="1" id="KW-0812">Transmembrane</keyword>
<dbReference type="GO" id="GO:0016020">
    <property type="term" value="C:membrane"/>
    <property type="evidence" value="ECO:0007669"/>
    <property type="project" value="TreeGrafter"/>
</dbReference>
<keyword evidence="3" id="KW-0378">Hydrolase</keyword>
<feature type="domain" description="AB hydrolase-1" evidence="2">
    <location>
        <begin position="72"/>
        <end position="310"/>
    </location>
</feature>
<dbReference type="Pfam" id="PF00561">
    <property type="entry name" value="Abhydrolase_1"/>
    <property type="match status" value="1"/>
</dbReference>
<dbReference type="InterPro" id="IPR050266">
    <property type="entry name" value="AB_hydrolase_sf"/>
</dbReference>
<keyword evidence="1" id="KW-0472">Membrane</keyword>
<keyword evidence="1" id="KW-1133">Transmembrane helix</keyword>
<dbReference type="InterPro" id="IPR029058">
    <property type="entry name" value="AB_hydrolase_fold"/>
</dbReference>
<dbReference type="PANTHER" id="PTHR43798">
    <property type="entry name" value="MONOACYLGLYCEROL LIPASE"/>
    <property type="match status" value="1"/>
</dbReference>
<accession>A0A7X4YQM9</accession>
<dbReference type="EMBL" id="JAAAMU010000008">
    <property type="protein sequence ID" value="NBC70718.1"/>
    <property type="molecule type" value="Genomic_DNA"/>
</dbReference>
<protein>
    <submittedName>
        <fullName evidence="3">Alpha/beta fold hydrolase</fullName>
    </submittedName>
</protein>
<organism evidence="3 4">
    <name type="scientific">Paenibacillus sacheonensis</name>
    <dbReference type="NCBI Taxonomy" id="742054"/>
    <lineage>
        <taxon>Bacteria</taxon>
        <taxon>Bacillati</taxon>
        <taxon>Bacillota</taxon>
        <taxon>Bacilli</taxon>
        <taxon>Bacillales</taxon>
        <taxon>Paenibacillaceae</taxon>
        <taxon>Paenibacillus</taxon>
    </lineage>
</organism>
<name>A0A7X4YQM9_9BACL</name>
<evidence type="ECO:0000259" key="2">
    <source>
        <dbReference type="Pfam" id="PF00561"/>
    </source>
</evidence>
<evidence type="ECO:0000313" key="3">
    <source>
        <dbReference type="EMBL" id="NBC70718.1"/>
    </source>
</evidence>
<dbReference type="InterPro" id="IPR000073">
    <property type="entry name" value="AB_hydrolase_1"/>
</dbReference>
<dbReference type="PANTHER" id="PTHR43798:SF33">
    <property type="entry name" value="HYDROLASE, PUTATIVE (AFU_ORTHOLOGUE AFUA_2G14860)-RELATED"/>
    <property type="match status" value="1"/>
</dbReference>
<dbReference type="SUPFAM" id="SSF53474">
    <property type="entry name" value="alpha/beta-Hydrolases"/>
    <property type="match status" value="1"/>
</dbReference>
<reference evidence="3 4" key="1">
    <citation type="submission" date="2020-01" db="EMBL/GenBank/DDBJ databases">
        <title>Paenibacillus soybeanensis sp. nov. isolated from the nodules of soybean (Glycine max(L.) Merr).</title>
        <authorList>
            <person name="Wang H."/>
        </authorList>
    </citation>
    <scope>NUCLEOTIDE SEQUENCE [LARGE SCALE GENOMIC DNA]</scope>
    <source>
        <strain evidence="3 4">DSM 23054</strain>
    </source>
</reference>
<gene>
    <name evidence="3" type="ORF">GT003_17080</name>
</gene>